<accession>A0A3P1BNP3</accession>
<proteinExistence type="predicted"/>
<dbReference type="RefSeq" id="WP_124876852.1">
    <property type="nucleotide sequence ID" value="NZ_RQJO01000009.1"/>
</dbReference>
<protein>
    <submittedName>
        <fullName evidence="3">Response regulator</fullName>
    </submittedName>
</protein>
<keyword evidence="1" id="KW-0597">Phosphoprotein</keyword>
<dbReference type="InterPro" id="IPR001789">
    <property type="entry name" value="Sig_transdc_resp-reg_receiver"/>
</dbReference>
<organism evidence="3 4">
    <name type="scientific">Larkinella rosea</name>
    <dbReference type="NCBI Taxonomy" id="2025312"/>
    <lineage>
        <taxon>Bacteria</taxon>
        <taxon>Pseudomonadati</taxon>
        <taxon>Bacteroidota</taxon>
        <taxon>Cytophagia</taxon>
        <taxon>Cytophagales</taxon>
        <taxon>Spirosomataceae</taxon>
        <taxon>Larkinella</taxon>
    </lineage>
</organism>
<feature type="domain" description="Response regulatory" evidence="2">
    <location>
        <begin position="11"/>
        <end position="133"/>
    </location>
</feature>
<dbReference type="InterPro" id="IPR052893">
    <property type="entry name" value="TCS_response_regulator"/>
</dbReference>
<dbReference type="OrthoDB" id="958614at2"/>
<dbReference type="PROSITE" id="PS50110">
    <property type="entry name" value="RESPONSE_REGULATORY"/>
    <property type="match status" value="1"/>
</dbReference>
<dbReference type="SUPFAM" id="SSF52172">
    <property type="entry name" value="CheY-like"/>
    <property type="match status" value="1"/>
</dbReference>
<gene>
    <name evidence="3" type="ORF">EHT25_19790</name>
</gene>
<evidence type="ECO:0000259" key="2">
    <source>
        <dbReference type="PROSITE" id="PS50110"/>
    </source>
</evidence>
<dbReference type="AlphaFoldDB" id="A0A3P1BNP3"/>
<keyword evidence="4" id="KW-1185">Reference proteome</keyword>
<comment type="caution">
    <text evidence="3">The sequence shown here is derived from an EMBL/GenBank/DDBJ whole genome shotgun (WGS) entry which is preliminary data.</text>
</comment>
<evidence type="ECO:0000313" key="4">
    <source>
        <dbReference type="Proteomes" id="UP000271925"/>
    </source>
</evidence>
<dbReference type="Gene3D" id="3.40.50.2300">
    <property type="match status" value="1"/>
</dbReference>
<name>A0A3P1BNP3_9BACT</name>
<dbReference type="GO" id="GO:0000160">
    <property type="term" value="P:phosphorelay signal transduction system"/>
    <property type="evidence" value="ECO:0007669"/>
    <property type="project" value="InterPro"/>
</dbReference>
<dbReference type="SMART" id="SM00448">
    <property type="entry name" value="REC"/>
    <property type="match status" value="1"/>
</dbReference>
<dbReference type="PANTHER" id="PTHR44520">
    <property type="entry name" value="RESPONSE REGULATOR RCP1-RELATED"/>
    <property type="match status" value="1"/>
</dbReference>
<feature type="modified residue" description="4-aspartylphosphate" evidence="1">
    <location>
        <position position="64"/>
    </location>
</feature>
<evidence type="ECO:0000256" key="1">
    <source>
        <dbReference type="PROSITE-ProRule" id="PRU00169"/>
    </source>
</evidence>
<reference evidence="3 4" key="1">
    <citation type="submission" date="2018-11" db="EMBL/GenBank/DDBJ databases">
        <authorList>
            <person name="Zhou Z."/>
            <person name="Wang G."/>
        </authorList>
    </citation>
    <scope>NUCLEOTIDE SEQUENCE [LARGE SCALE GENOMIC DNA]</scope>
    <source>
        <strain evidence="3 4">KCTC52004</strain>
    </source>
</reference>
<evidence type="ECO:0000313" key="3">
    <source>
        <dbReference type="EMBL" id="RRB02689.1"/>
    </source>
</evidence>
<dbReference type="Pfam" id="PF00072">
    <property type="entry name" value="Response_reg"/>
    <property type="match status" value="1"/>
</dbReference>
<dbReference type="InterPro" id="IPR011006">
    <property type="entry name" value="CheY-like_superfamily"/>
</dbReference>
<dbReference type="Proteomes" id="UP000271925">
    <property type="component" value="Unassembled WGS sequence"/>
</dbReference>
<dbReference type="PANTHER" id="PTHR44520:SF2">
    <property type="entry name" value="RESPONSE REGULATOR RCP1"/>
    <property type="match status" value="1"/>
</dbReference>
<sequence length="146" mass="16973">MPSRLPFLKGPIVSIEDDEDDQFLLAQVVKKLGIANEVRFFTNGLVALQYFETTSEQPFLILCDINLPIMNGLELRKRINQSDYLRQKSIPFVFLTTAASPDIIREAYRESVQGFFQKASDYVSYQNQIKLIFDYWQTSLHPNRFV</sequence>
<dbReference type="EMBL" id="RQJO01000009">
    <property type="protein sequence ID" value="RRB02689.1"/>
    <property type="molecule type" value="Genomic_DNA"/>
</dbReference>